<dbReference type="SMART" id="SM00351">
    <property type="entry name" value="PAX"/>
    <property type="match status" value="1"/>
</dbReference>
<keyword evidence="9 10" id="KW-0371">Homeobox</keyword>
<protein>
    <submittedName>
        <fullName evidence="13">Uncharacterized protein</fullName>
    </submittedName>
</protein>
<feature type="DNA-binding region" description="Homeobox" evidence="9">
    <location>
        <begin position="167"/>
        <end position="226"/>
    </location>
</feature>
<dbReference type="InterPro" id="IPR009057">
    <property type="entry name" value="Homeodomain-like_sf"/>
</dbReference>
<name>A0A811K6T6_9BILA</name>
<keyword evidence="7" id="KW-0804">Transcription</keyword>
<dbReference type="GO" id="GO:0000978">
    <property type="term" value="F:RNA polymerase II cis-regulatory region sequence-specific DNA binding"/>
    <property type="evidence" value="ECO:0007669"/>
    <property type="project" value="TreeGrafter"/>
</dbReference>
<dbReference type="InterPro" id="IPR043565">
    <property type="entry name" value="PAX_fam"/>
</dbReference>
<keyword evidence="3" id="KW-0217">Developmental protein</keyword>
<dbReference type="Gene3D" id="1.10.10.60">
    <property type="entry name" value="Homeodomain-like"/>
    <property type="match status" value="1"/>
</dbReference>
<evidence type="ECO:0000256" key="3">
    <source>
        <dbReference type="ARBA" id="ARBA00022473"/>
    </source>
</evidence>
<evidence type="ECO:0000259" key="11">
    <source>
        <dbReference type="PROSITE" id="PS50071"/>
    </source>
</evidence>
<dbReference type="AlphaFoldDB" id="A0A811K6T6"/>
<evidence type="ECO:0000313" key="14">
    <source>
        <dbReference type="Proteomes" id="UP000614601"/>
    </source>
</evidence>
<evidence type="ECO:0000256" key="6">
    <source>
        <dbReference type="ARBA" id="ARBA00023125"/>
    </source>
</evidence>
<evidence type="ECO:0000259" key="12">
    <source>
        <dbReference type="PROSITE" id="PS51057"/>
    </source>
</evidence>
<gene>
    <name evidence="13" type="ORF">BOKJ2_LOCUS3510</name>
</gene>
<dbReference type="OrthoDB" id="3225452at2759"/>
<dbReference type="Gene3D" id="1.10.10.10">
    <property type="entry name" value="Winged helix-like DNA-binding domain superfamily/Winged helix DNA-binding domain"/>
    <property type="match status" value="1"/>
</dbReference>
<accession>A0A811K6T6</accession>
<dbReference type="Pfam" id="PF00292">
    <property type="entry name" value="PAX"/>
    <property type="match status" value="1"/>
</dbReference>
<evidence type="ECO:0000256" key="9">
    <source>
        <dbReference type="PROSITE-ProRule" id="PRU00108"/>
    </source>
</evidence>
<evidence type="ECO:0000256" key="7">
    <source>
        <dbReference type="ARBA" id="ARBA00023163"/>
    </source>
</evidence>
<dbReference type="FunFam" id="1.10.10.10:FF:000003">
    <property type="entry name" value="Paired box protein Pax-6"/>
    <property type="match status" value="1"/>
</dbReference>
<evidence type="ECO:0000256" key="10">
    <source>
        <dbReference type="RuleBase" id="RU000682"/>
    </source>
</evidence>
<evidence type="ECO:0000256" key="5">
    <source>
        <dbReference type="ARBA" id="ARBA00023015"/>
    </source>
</evidence>
<dbReference type="PANTHER" id="PTHR45636:SF46">
    <property type="entry name" value="HOMEOBOX DOMAIN-CONTAINING PROTEIN"/>
    <property type="match status" value="1"/>
</dbReference>
<dbReference type="EMBL" id="CAJFCW020000002">
    <property type="protein sequence ID" value="CAG9092634.1"/>
    <property type="molecule type" value="Genomic_DNA"/>
</dbReference>
<keyword evidence="5" id="KW-0805">Transcription regulation</keyword>
<dbReference type="GO" id="GO:0005634">
    <property type="term" value="C:nucleus"/>
    <property type="evidence" value="ECO:0007669"/>
    <property type="project" value="UniProtKB-SubCell"/>
</dbReference>
<dbReference type="InterPro" id="IPR001523">
    <property type="entry name" value="Paired_dom"/>
</dbReference>
<keyword evidence="8 9" id="KW-0539">Nucleus</keyword>
<dbReference type="InterPro" id="IPR036388">
    <property type="entry name" value="WH-like_DNA-bd_sf"/>
</dbReference>
<keyword evidence="4" id="KW-0563">Paired box</keyword>
<dbReference type="SUPFAM" id="SSF46689">
    <property type="entry name" value="Homeodomain-like"/>
    <property type="match status" value="2"/>
</dbReference>
<dbReference type="PROSITE" id="PS51057">
    <property type="entry name" value="PAIRED_2"/>
    <property type="match status" value="1"/>
</dbReference>
<evidence type="ECO:0000256" key="4">
    <source>
        <dbReference type="ARBA" id="ARBA00022724"/>
    </source>
</evidence>
<evidence type="ECO:0000256" key="8">
    <source>
        <dbReference type="ARBA" id="ARBA00023242"/>
    </source>
</evidence>
<reference evidence="13" key="1">
    <citation type="submission" date="2020-09" db="EMBL/GenBank/DDBJ databases">
        <authorList>
            <person name="Kikuchi T."/>
        </authorList>
    </citation>
    <scope>NUCLEOTIDE SEQUENCE</scope>
    <source>
        <strain evidence="13">SH1</strain>
    </source>
</reference>
<feature type="domain" description="Paired" evidence="12">
    <location>
        <begin position="1"/>
        <end position="96"/>
    </location>
</feature>
<proteinExistence type="inferred from homology"/>
<dbReference type="PROSITE" id="PS50071">
    <property type="entry name" value="HOMEOBOX_2"/>
    <property type="match status" value="1"/>
</dbReference>
<keyword evidence="6 9" id="KW-0238">DNA-binding</keyword>
<comment type="caution">
    <text evidence="13">The sequence shown here is derived from an EMBL/GenBank/DDBJ whole genome shotgun (WGS) entry which is preliminary data.</text>
</comment>
<dbReference type="EMBL" id="CAJFDH010000002">
    <property type="protein sequence ID" value="CAD5211070.1"/>
    <property type="molecule type" value="Genomic_DNA"/>
</dbReference>
<comment type="similarity">
    <text evidence="2">Belongs to the paired homeobox family.</text>
</comment>
<keyword evidence="14" id="KW-1185">Reference proteome</keyword>
<dbReference type="PANTHER" id="PTHR45636">
    <property type="entry name" value="PAIRED BOX PROTEIN PAX-6-RELATED-RELATED"/>
    <property type="match status" value="1"/>
</dbReference>
<dbReference type="SMART" id="SM00389">
    <property type="entry name" value="HOX"/>
    <property type="match status" value="1"/>
</dbReference>
<organism evidence="13 14">
    <name type="scientific">Bursaphelenchus okinawaensis</name>
    <dbReference type="NCBI Taxonomy" id="465554"/>
    <lineage>
        <taxon>Eukaryota</taxon>
        <taxon>Metazoa</taxon>
        <taxon>Ecdysozoa</taxon>
        <taxon>Nematoda</taxon>
        <taxon>Chromadorea</taxon>
        <taxon>Rhabditida</taxon>
        <taxon>Tylenchina</taxon>
        <taxon>Tylenchomorpha</taxon>
        <taxon>Aphelenchoidea</taxon>
        <taxon>Aphelenchoididae</taxon>
        <taxon>Bursaphelenchus</taxon>
    </lineage>
</organism>
<feature type="domain" description="Homeobox" evidence="11">
    <location>
        <begin position="165"/>
        <end position="225"/>
    </location>
</feature>
<dbReference type="GO" id="GO:0000981">
    <property type="term" value="F:DNA-binding transcription factor activity, RNA polymerase II-specific"/>
    <property type="evidence" value="ECO:0007669"/>
    <property type="project" value="TreeGrafter"/>
</dbReference>
<dbReference type="InterPro" id="IPR001356">
    <property type="entry name" value="HD"/>
</dbReference>
<evidence type="ECO:0000256" key="2">
    <source>
        <dbReference type="ARBA" id="ARBA00005733"/>
    </source>
</evidence>
<dbReference type="Proteomes" id="UP000783686">
    <property type="component" value="Unassembled WGS sequence"/>
</dbReference>
<dbReference type="CDD" id="cd00086">
    <property type="entry name" value="homeodomain"/>
    <property type="match status" value="1"/>
</dbReference>
<dbReference type="Pfam" id="PF00046">
    <property type="entry name" value="Homeodomain"/>
    <property type="match status" value="1"/>
</dbReference>
<evidence type="ECO:0000256" key="1">
    <source>
        <dbReference type="ARBA" id="ARBA00004123"/>
    </source>
</evidence>
<evidence type="ECO:0000313" key="13">
    <source>
        <dbReference type="EMBL" id="CAD5211070.1"/>
    </source>
</evidence>
<dbReference type="Proteomes" id="UP000614601">
    <property type="component" value="Unassembled WGS sequence"/>
</dbReference>
<comment type="subcellular location">
    <subcellularLocation>
        <location evidence="1 9 10">Nucleus</location>
    </subcellularLocation>
</comment>
<sequence length="262" mass="30216">MTRERSRVEKLSQEQLLHIWGNKSLRRFTMNNFSPTNHNIGTKPKVATPDVVAKIEQYKKENPTIFAWEIRERLINEAVCEQPPSVSSINRIIRTKTAEKTAESLSLLLKSHTALGFQRGIHNADNQSNVQNNGVNSFPLPALLQLQALLYKNTANQCKYSLFSTPRRCSRSSFSADQLHILEESFDKNQYPTLEERQRLYHLTTIPDARIQVWFSNRRAKSRRINQDKQQLKSTNVVNKPSFTHCFTIESLLNGEVKASYD</sequence>